<dbReference type="Proteomes" id="UP001732700">
    <property type="component" value="Chromosome 6C"/>
</dbReference>
<reference evidence="1" key="1">
    <citation type="submission" date="2021-05" db="EMBL/GenBank/DDBJ databases">
        <authorList>
            <person name="Scholz U."/>
            <person name="Mascher M."/>
            <person name="Fiebig A."/>
        </authorList>
    </citation>
    <scope>NUCLEOTIDE SEQUENCE [LARGE SCALE GENOMIC DNA]</scope>
</reference>
<protein>
    <submittedName>
        <fullName evidence="1">Uncharacterized protein</fullName>
    </submittedName>
</protein>
<evidence type="ECO:0000313" key="1">
    <source>
        <dbReference type="EnsemblPlants" id="AVESA.00010b.r2.6CG1081790.3.CDS"/>
    </source>
</evidence>
<dbReference type="EnsemblPlants" id="AVESA.00010b.r2.6CG1081790.3">
    <property type="protein sequence ID" value="AVESA.00010b.r2.6CG1081790.3.CDS"/>
    <property type="gene ID" value="AVESA.00010b.r2.6CG1081790"/>
</dbReference>
<sequence>MGSTGDPDRKRRLSGSFAQGVDAVSPAKRPALLPCSDDKKLDFAVLKYRNQKLSEQLEVHKFEYQTLKGKFDDLKQRQRTHHETLDLVNKSWDHLVRDLKAISVCKSGPQISSCGTGPSNVPSDGTCIPEDKDFLSRLIETGATESSGCNLENHIHSSTTDVLQNVLLSSNNSWHANKFPLDLFAALPENECNRELQTTATELSLELNDAIQSFSDLHLKHRQLTERHHNQRYLNARSKAEQKRLKEELASAVAELEGSNHKLAVLKAQGDNTHGTPIFFPTLGNKNMPKDNFRDKQKELQDLEACHKEFTDLTSQRLVEIKRLHEERIEILNKLATFQNTLTDLKSISSSKAFQVLKDQLEKSQAELDHYRTLLEKLQVGKDKLIWQEREINGKVDLAAIPHRVSVNCESSIAVLEQNLRKVVDEKNMLAVKLEETLREPGRNQIISEFKALVSSLPREMGTMQNELSKYKDDASELHSLRAELHSLSDILTRKEHAINESLCRSTRAGSEIRDLQSRVRELRQTNCELKLFVEMYKRESTDSRDMLESKDREYCEWAHVQSLKSSLDESRLEQRVKAANEAEALSQQRLASGEAEIAELRGKMDSARRDIGSLSELLKSKHEEGESYLSEIESIGQAYEDIQTQNQQLLQQIIERDDHNTKVILWTHLLLFVHVDVSFS</sequence>
<proteinExistence type="predicted"/>
<accession>A0ACD5Z2U9</accession>
<keyword evidence="2" id="KW-1185">Reference proteome</keyword>
<evidence type="ECO:0000313" key="2">
    <source>
        <dbReference type="Proteomes" id="UP001732700"/>
    </source>
</evidence>
<organism evidence="1 2">
    <name type="scientific">Avena sativa</name>
    <name type="common">Oat</name>
    <dbReference type="NCBI Taxonomy" id="4498"/>
    <lineage>
        <taxon>Eukaryota</taxon>
        <taxon>Viridiplantae</taxon>
        <taxon>Streptophyta</taxon>
        <taxon>Embryophyta</taxon>
        <taxon>Tracheophyta</taxon>
        <taxon>Spermatophyta</taxon>
        <taxon>Magnoliopsida</taxon>
        <taxon>Liliopsida</taxon>
        <taxon>Poales</taxon>
        <taxon>Poaceae</taxon>
        <taxon>BOP clade</taxon>
        <taxon>Pooideae</taxon>
        <taxon>Poodae</taxon>
        <taxon>Poeae</taxon>
        <taxon>Poeae Chloroplast Group 1 (Aveneae type)</taxon>
        <taxon>Aveninae</taxon>
        <taxon>Avena</taxon>
    </lineage>
</organism>
<reference evidence="1" key="2">
    <citation type="submission" date="2025-09" db="UniProtKB">
        <authorList>
            <consortium name="EnsemblPlants"/>
        </authorList>
    </citation>
    <scope>IDENTIFICATION</scope>
</reference>
<name>A0ACD5Z2U9_AVESA</name>